<organism evidence="1 2">
    <name type="scientific">Bacillus carboniphilus</name>
    <dbReference type="NCBI Taxonomy" id="86663"/>
    <lineage>
        <taxon>Bacteria</taxon>
        <taxon>Bacillati</taxon>
        <taxon>Bacillota</taxon>
        <taxon>Bacilli</taxon>
        <taxon>Bacillales</taxon>
        <taxon>Bacillaceae</taxon>
        <taxon>Bacillus</taxon>
    </lineage>
</organism>
<keyword evidence="2" id="KW-1185">Reference proteome</keyword>
<protein>
    <recommendedName>
        <fullName evidence="3">DUF3887 domain-containing protein</fullName>
    </recommendedName>
</protein>
<reference evidence="1 2" key="1">
    <citation type="submission" date="2023-06" db="EMBL/GenBank/DDBJ databases">
        <title>Five Gram-positive bacteria isolated from mangrove sediments in Shenzhen, Guangdong, China.</title>
        <authorList>
            <person name="Yu S."/>
            <person name="Zheng W."/>
            <person name="Huang Y."/>
        </authorList>
    </citation>
    <scope>NUCLEOTIDE SEQUENCE [LARGE SCALE GENOMIC DNA]</scope>
    <source>
        <strain evidence="1 2">SaN35-3</strain>
    </source>
</reference>
<sequence length="116" mass="13899">MQRIMFLISICFMFLLSGCGEEPLKFRNLVEANQYMKNNIQSMDWNNFEKLLASKNEISEEQFVFLKEMLNENSTWSNIVVEDRIYIYDQEASFMYMTQWTVEDGTLYLSSIHYID</sequence>
<dbReference type="PROSITE" id="PS51257">
    <property type="entry name" value="PROKAR_LIPOPROTEIN"/>
    <property type="match status" value="1"/>
</dbReference>
<evidence type="ECO:0000313" key="1">
    <source>
        <dbReference type="EMBL" id="WLR41503.1"/>
    </source>
</evidence>
<name>A0ABY9JSN3_9BACI</name>
<gene>
    <name evidence="1" type="ORF">LC087_11440</name>
</gene>
<dbReference type="EMBL" id="CP129013">
    <property type="protein sequence ID" value="WLR41503.1"/>
    <property type="molecule type" value="Genomic_DNA"/>
</dbReference>
<dbReference type="Proteomes" id="UP001197974">
    <property type="component" value="Chromosome"/>
</dbReference>
<accession>A0ABY9JSN3</accession>
<evidence type="ECO:0008006" key="3">
    <source>
        <dbReference type="Google" id="ProtNLM"/>
    </source>
</evidence>
<proteinExistence type="predicted"/>
<evidence type="ECO:0000313" key="2">
    <source>
        <dbReference type="Proteomes" id="UP001197974"/>
    </source>
</evidence>
<dbReference type="RefSeq" id="WP_226541645.1">
    <property type="nucleotide sequence ID" value="NZ_CP129013.1"/>
</dbReference>